<dbReference type="Gene3D" id="3.40.50.300">
    <property type="entry name" value="P-loop containing nucleotide triphosphate hydrolases"/>
    <property type="match status" value="1"/>
</dbReference>
<dbReference type="InterPro" id="IPR058922">
    <property type="entry name" value="WHD_DRP"/>
</dbReference>
<dbReference type="PANTHER" id="PTHR23155">
    <property type="entry name" value="DISEASE RESISTANCE PROTEIN RP"/>
    <property type="match status" value="1"/>
</dbReference>
<dbReference type="GO" id="GO:0043531">
    <property type="term" value="F:ADP binding"/>
    <property type="evidence" value="ECO:0007669"/>
    <property type="project" value="InterPro"/>
</dbReference>
<dbReference type="RefSeq" id="XP_016436676.1">
    <property type="nucleotide sequence ID" value="XM_016581190.1"/>
</dbReference>
<keyword evidence="5" id="KW-0067">ATP-binding</keyword>
<dbReference type="AlphaFoldDB" id="A0A1S3X9T4"/>
<evidence type="ECO:0000256" key="4">
    <source>
        <dbReference type="ARBA" id="ARBA00022821"/>
    </source>
</evidence>
<organism evidence="9">
    <name type="scientific">Nicotiana tabacum</name>
    <name type="common">Common tobacco</name>
    <dbReference type="NCBI Taxonomy" id="4097"/>
    <lineage>
        <taxon>Eukaryota</taxon>
        <taxon>Viridiplantae</taxon>
        <taxon>Streptophyta</taxon>
        <taxon>Embryophyta</taxon>
        <taxon>Tracheophyta</taxon>
        <taxon>Spermatophyta</taxon>
        <taxon>Magnoliopsida</taxon>
        <taxon>eudicotyledons</taxon>
        <taxon>Gunneridae</taxon>
        <taxon>Pentapetalae</taxon>
        <taxon>asterids</taxon>
        <taxon>lamiids</taxon>
        <taxon>Solanales</taxon>
        <taxon>Solanaceae</taxon>
        <taxon>Nicotianoideae</taxon>
        <taxon>Nicotianeae</taxon>
        <taxon>Nicotiana</taxon>
    </lineage>
</organism>
<dbReference type="GO" id="GO:0051707">
    <property type="term" value="P:response to other organism"/>
    <property type="evidence" value="ECO:0007669"/>
    <property type="project" value="UniProtKB-ARBA"/>
</dbReference>
<accession>A0A1S3X9T4</accession>
<dbReference type="PaxDb" id="4097-A0A1S3X9T4"/>
<dbReference type="InterPro" id="IPR002182">
    <property type="entry name" value="NB-ARC"/>
</dbReference>
<evidence type="ECO:0000259" key="8">
    <source>
        <dbReference type="Pfam" id="PF23598"/>
    </source>
</evidence>
<dbReference type="InterPro" id="IPR055414">
    <property type="entry name" value="LRR_R13L4/SHOC2-like"/>
</dbReference>
<evidence type="ECO:0000313" key="9">
    <source>
        <dbReference type="RefSeq" id="XP_016436676.1"/>
    </source>
</evidence>
<dbReference type="InterPro" id="IPR036388">
    <property type="entry name" value="WH-like_DNA-bd_sf"/>
</dbReference>
<dbReference type="Gene3D" id="1.10.10.10">
    <property type="entry name" value="Winged helix-like DNA-binding domain superfamily/Winged helix DNA-binding domain"/>
    <property type="match status" value="1"/>
</dbReference>
<gene>
    <name evidence="9" type="primary">LOC107762797</name>
</gene>
<dbReference type="Pfam" id="PF00931">
    <property type="entry name" value="NB-ARC"/>
    <property type="match status" value="1"/>
</dbReference>
<dbReference type="SUPFAM" id="SSF52540">
    <property type="entry name" value="P-loop containing nucleoside triphosphate hydrolases"/>
    <property type="match status" value="1"/>
</dbReference>
<evidence type="ECO:0000259" key="6">
    <source>
        <dbReference type="Pfam" id="PF00931"/>
    </source>
</evidence>
<evidence type="ECO:0000256" key="5">
    <source>
        <dbReference type="ARBA" id="ARBA00022840"/>
    </source>
</evidence>
<evidence type="ECO:0000256" key="3">
    <source>
        <dbReference type="ARBA" id="ARBA00022741"/>
    </source>
</evidence>
<dbReference type="Gene3D" id="3.80.10.10">
    <property type="entry name" value="Ribonuclease Inhibitor"/>
    <property type="match status" value="1"/>
</dbReference>
<feature type="domain" description="NB-ARC" evidence="6">
    <location>
        <begin position="25"/>
        <end position="106"/>
    </location>
</feature>
<name>A0A1S3X9T4_TOBAC</name>
<comment type="similarity">
    <text evidence="1">Belongs to the disease resistance NB-LRR family.</text>
</comment>
<dbReference type="OMA" id="ISWENCA"/>
<evidence type="ECO:0000256" key="2">
    <source>
        <dbReference type="ARBA" id="ARBA00022737"/>
    </source>
</evidence>
<dbReference type="PANTHER" id="PTHR23155:SF1211">
    <property type="entry name" value="OS09G0313500 PROTEIN"/>
    <property type="match status" value="1"/>
</dbReference>
<reference evidence="9" key="1">
    <citation type="submission" date="2025-08" db="UniProtKB">
        <authorList>
            <consortium name="RefSeq"/>
        </authorList>
    </citation>
    <scope>IDENTIFICATION</scope>
</reference>
<evidence type="ECO:0000256" key="1">
    <source>
        <dbReference type="ARBA" id="ARBA00008894"/>
    </source>
</evidence>
<dbReference type="Pfam" id="PF23559">
    <property type="entry name" value="WHD_DRP"/>
    <property type="match status" value="1"/>
</dbReference>
<keyword evidence="4" id="KW-0611">Plant defense</keyword>
<dbReference type="KEGG" id="nta:107762797"/>
<evidence type="ECO:0000259" key="7">
    <source>
        <dbReference type="Pfam" id="PF23559"/>
    </source>
</evidence>
<dbReference type="InterPro" id="IPR044974">
    <property type="entry name" value="Disease_R_plants"/>
</dbReference>
<sequence length="648" mass="74591">MVLKEFGTCIWIDILPDKFDMAKRQLVNEVHKRRCKSQRSLVVLDDMRSTEAWDTLRTTLQQLEKGSKILVTTQSGYIAEYISPMQYVHRMKLLDKPHCLALFKEVFSSNGRAGQMTTNAMEIMVETCEGVPQLIKELALNLAYMSKDKKNMEHKVSRKCRSNFLFQYYQKLPDHLKPCFLYLVHFLENQEIDLERLSHLWKVEGLLSTNEHARGERMMDVAERYLRELALKGMIELVKEEEVPTYKEFRACRTTGAIRNLCHDLSGEQQTFLKVMDLSQDDYSLSSDAEPCRLFIYLGNHPLVVAPKVAKNVRSLQIARGNKHQEPEFCWQSELLKFKEFKVLRILDFDGIDFQGQGLPAGILSLVPLKYLSFKGCILEELPSSISKLSYLQILDLRVKLVSNKTTKIPNVLWKMERLNHLYLPVRFETGNGEKLRLDTLTDLETLENFNTSVCKADDVSKFSNLQYVAAKVEGDFKDFVSITRHMKTPPTTQLYSSIDIINLDCYAEERHSVLRDLLRCKVVRALHFKGHIGRLPPYGEISKSFTQLVLNRSHLNEDSMITLQKLPSLRVLVLSDDAYMGEKMVCSASGFPQLKHLHLLNLPSLRSLEVETTAMPLLSTLNVKSCLNQRILRDCLNFRAGLRIVQS</sequence>
<keyword evidence="2" id="KW-0677">Repeat</keyword>
<dbReference type="Pfam" id="PF23598">
    <property type="entry name" value="LRR_14"/>
    <property type="match status" value="1"/>
</dbReference>
<proteinExistence type="inferred from homology"/>
<dbReference type="SUPFAM" id="SSF52058">
    <property type="entry name" value="L domain-like"/>
    <property type="match status" value="1"/>
</dbReference>
<keyword evidence="3" id="KW-0547">Nucleotide-binding</keyword>
<dbReference type="InterPro" id="IPR027417">
    <property type="entry name" value="P-loop_NTPase"/>
</dbReference>
<dbReference type="InterPro" id="IPR032675">
    <property type="entry name" value="LRR_dom_sf"/>
</dbReference>
<protein>
    <submittedName>
        <fullName evidence="9">Probable disease resistance protein RF9</fullName>
    </submittedName>
</protein>
<dbReference type="GO" id="GO:0006952">
    <property type="term" value="P:defense response"/>
    <property type="evidence" value="ECO:0007669"/>
    <property type="project" value="UniProtKB-KW"/>
</dbReference>
<feature type="domain" description="Disease resistance protein winged helix" evidence="7">
    <location>
        <begin position="186"/>
        <end position="253"/>
    </location>
</feature>
<feature type="domain" description="Disease resistance R13L4/SHOC-2-like LRR" evidence="8">
    <location>
        <begin position="334"/>
        <end position="629"/>
    </location>
</feature>
<dbReference type="STRING" id="4097.A0A1S3X9T4"/>
<dbReference type="OrthoDB" id="1259037at2759"/>